<dbReference type="InterPro" id="IPR018247">
    <property type="entry name" value="EF_Hand_1_Ca_BS"/>
</dbReference>
<evidence type="ECO:0000313" key="8">
    <source>
        <dbReference type="EMBL" id="KAF6041231.1"/>
    </source>
</evidence>
<name>A0A7J7KSP8_BUGNE</name>
<dbReference type="PROSITE" id="PS50222">
    <property type="entry name" value="EF_HAND_2"/>
    <property type="match status" value="2"/>
</dbReference>
<feature type="domain" description="EF-hand" evidence="7">
    <location>
        <begin position="93"/>
        <end position="128"/>
    </location>
</feature>
<feature type="repeat" description="WD" evidence="5">
    <location>
        <begin position="922"/>
        <end position="956"/>
    </location>
</feature>
<feature type="repeat" description="WD" evidence="5">
    <location>
        <begin position="419"/>
        <end position="460"/>
    </location>
</feature>
<evidence type="ECO:0000256" key="6">
    <source>
        <dbReference type="SAM" id="MobiDB-lite"/>
    </source>
</evidence>
<evidence type="ECO:0000256" key="1">
    <source>
        <dbReference type="ARBA" id="ARBA00014901"/>
    </source>
</evidence>
<dbReference type="SMART" id="SM00054">
    <property type="entry name" value="EFh"/>
    <property type="match status" value="2"/>
</dbReference>
<accession>A0A7J7KSP8</accession>
<dbReference type="InterPro" id="IPR001680">
    <property type="entry name" value="WD40_rpt"/>
</dbReference>
<keyword evidence="4" id="KW-0106">Calcium</keyword>
<keyword evidence="2 5" id="KW-0853">WD repeat</keyword>
<feature type="repeat" description="WD" evidence="5">
    <location>
        <begin position="563"/>
        <end position="597"/>
    </location>
</feature>
<organism evidence="8 9">
    <name type="scientific">Bugula neritina</name>
    <name type="common">Brown bryozoan</name>
    <name type="synonym">Sertularia neritina</name>
    <dbReference type="NCBI Taxonomy" id="10212"/>
    <lineage>
        <taxon>Eukaryota</taxon>
        <taxon>Metazoa</taxon>
        <taxon>Spiralia</taxon>
        <taxon>Lophotrochozoa</taxon>
        <taxon>Bryozoa</taxon>
        <taxon>Gymnolaemata</taxon>
        <taxon>Cheilostomatida</taxon>
        <taxon>Flustrina</taxon>
        <taxon>Buguloidea</taxon>
        <taxon>Bugulidae</taxon>
        <taxon>Bugula</taxon>
    </lineage>
</organism>
<dbReference type="PANTHER" id="PTHR44324">
    <property type="entry name" value="WD40 REPEAT DOMAIN 95"/>
    <property type="match status" value="1"/>
</dbReference>
<evidence type="ECO:0000256" key="5">
    <source>
        <dbReference type="PROSITE-ProRule" id="PRU00221"/>
    </source>
</evidence>
<dbReference type="OrthoDB" id="5980302at2759"/>
<dbReference type="InterPro" id="IPR002048">
    <property type="entry name" value="EF_hand_dom"/>
</dbReference>
<dbReference type="Pfam" id="PF00400">
    <property type="entry name" value="WD40"/>
    <property type="match status" value="5"/>
</dbReference>
<evidence type="ECO:0000256" key="4">
    <source>
        <dbReference type="ARBA" id="ARBA00022837"/>
    </source>
</evidence>
<dbReference type="Gene3D" id="1.10.238.10">
    <property type="entry name" value="EF-hand"/>
    <property type="match status" value="1"/>
</dbReference>
<dbReference type="InterPro" id="IPR011992">
    <property type="entry name" value="EF-hand-dom_pair"/>
</dbReference>
<evidence type="ECO:0000256" key="3">
    <source>
        <dbReference type="ARBA" id="ARBA00022737"/>
    </source>
</evidence>
<evidence type="ECO:0000259" key="7">
    <source>
        <dbReference type="PROSITE" id="PS50222"/>
    </source>
</evidence>
<dbReference type="InterPro" id="IPR015943">
    <property type="entry name" value="WD40/YVTN_repeat-like_dom_sf"/>
</dbReference>
<dbReference type="SMART" id="SM00320">
    <property type="entry name" value="WD40"/>
    <property type="match status" value="12"/>
</dbReference>
<dbReference type="PROSITE" id="PS50082">
    <property type="entry name" value="WD_REPEATS_2"/>
    <property type="match status" value="3"/>
</dbReference>
<evidence type="ECO:0000256" key="2">
    <source>
        <dbReference type="ARBA" id="ARBA00022574"/>
    </source>
</evidence>
<dbReference type="EMBL" id="VXIV02000065">
    <property type="protein sequence ID" value="KAF6041231.1"/>
    <property type="molecule type" value="Genomic_DNA"/>
</dbReference>
<sequence length="1169" mass="132440">MQGLNTIYEDLPEEVWKTFKEGSISTVGPPDDLDDGLTQEKLNQLHDIFEEMDEDGGGGLDIDEFKNAMRQTMGNISDKEIELIFMKVGSTFYQKHCILNVFGMVDANCDGSVDWDEYLSYMLLEFQEKSQMSNVIEGGLFSPESFRDLHSNHRDAIIKVLFVPNVTNSRGEMLKEIDYSNGRYISAGRDGRVNFWSIDYQLQRSCYIDNLKDVCLWLTDMVCLPNINMLVCATTDRNVMFYDFSGSFFEKKYEIVQMPFSPLCMDYWFDFNDSRNAILVIGDDGGNVSVIEFNDIASGPFGQLQDKLRGAPQVPFRDLCKGKYPTAKTKMHQGIHTDWVNQVKYLSDLQCFVSCDCSNENSMYLGDILGKKANYYFQIQKGVLCFDYCYRNNILITGGLDHNVRIWNPYMPKRAIAVLMGHLDAVTHVQMYSDRDQVITVSKDRNLRVYDVHDHSCILNFQLKNFSLISSICFNPKQKVLFVGSNELALFENNQDEEMQQRQVSHEAPVTGALYNSLFNVVVSACQASTIICWNIENGEKVIQFKNAHSQISGDCEEVGVEITCMQFDPSLRRLITGARNGSVKVWNFNNGACLWDVETELDREITSLCCPRDRILITGWNRQVLAFVDGEEDLPAKVWDKKHKEDILAVDFYDPAEDDDHQADPCIVATSSYDGDIIIWEMETGHMLYRLNAHEGTKPQTYFKQRMTKLQTSQNQTEQPSSKASEPTDSAPSVSDIQSEVQRVRQRISKLAGSAPEEKLGAHAQEHHVAVDKLLFIPTREEGKDTAQLFSSGAHGWVRAWSVHRDGGLLGQFHAAHKPYGESVLAMCCDDQGEFLITGDTQGYVKVWDISEYCTEDKPAGNSASLRREETVTKFAYQKLDPPPRLVSASQKEKYEKHYAVAPPESEPQRTHIIPPILNSFRAHMKAVNSVSYVNDQSLLVTASTDCSVRLWTIQGRFIGIFGQKNNWSPNDLLVSPGHRLPDDIRREGSAMTLKVLNAGGNSRWVQRKKTLFMMSRMRLHAKAKKEQERRAAGIEVDDESSADVNEMSELEFNNVQDNGLNPPTLTNDIDASKSKYLGKTFKAPGKHRAMPKVTIKHIENTCQVQVYPCLQFSDLTKTTNTMNTISGIQQKYNLLSYNDKRASNQKGYGKGKPMRSVLDTVNEMMSS</sequence>
<dbReference type="SUPFAM" id="SSF50978">
    <property type="entry name" value="WD40 repeat-like"/>
    <property type="match status" value="3"/>
</dbReference>
<dbReference type="Gene3D" id="2.130.10.10">
    <property type="entry name" value="YVTN repeat-like/Quinoprotein amine dehydrogenase"/>
    <property type="match status" value="5"/>
</dbReference>
<feature type="region of interest" description="Disordered" evidence="6">
    <location>
        <begin position="709"/>
        <end position="740"/>
    </location>
</feature>
<dbReference type="PROSITE" id="PS00018">
    <property type="entry name" value="EF_HAND_1"/>
    <property type="match status" value="1"/>
</dbReference>
<feature type="domain" description="EF-hand" evidence="7">
    <location>
        <begin position="40"/>
        <end position="75"/>
    </location>
</feature>
<comment type="caution">
    <text evidence="8">The sequence shown here is derived from an EMBL/GenBank/DDBJ whole genome shotgun (WGS) entry which is preliminary data.</text>
</comment>
<dbReference type="Pfam" id="PF13499">
    <property type="entry name" value="EF-hand_7"/>
    <property type="match status" value="1"/>
</dbReference>
<dbReference type="PROSITE" id="PS00678">
    <property type="entry name" value="WD_REPEATS_1"/>
    <property type="match status" value="1"/>
</dbReference>
<proteinExistence type="predicted"/>
<dbReference type="AlphaFoldDB" id="A0A7J7KSP8"/>
<reference evidence="8" key="1">
    <citation type="submission" date="2020-06" db="EMBL/GenBank/DDBJ databases">
        <title>Draft genome of Bugula neritina, a colonial animal packing powerful symbionts and potential medicines.</title>
        <authorList>
            <person name="Rayko M."/>
        </authorList>
    </citation>
    <scope>NUCLEOTIDE SEQUENCE [LARGE SCALE GENOMIC DNA]</scope>
    <source>
        <strain evidence="8">Kwan_BN1</strain>
    </source>
</reference>
<keyword evidence="9" id="KW-1185">Reference proteome</keyword>
<dbReference type="CDD" id="cd00051">
    <property type="entry name" value="EFh"/>
    <property type="match status" value="1"/>
</dbReference>
<dbReference type="PANTHER" id="PTHR44324:SF6">
    <property type="entry name" value="EF-HAND CALCIUM BINDING DOMAIN 8"/>
    <property type="match status" value="1"/>
</dbReference>
<dbReference type="InterPro" id="IPR036322">
    <property type="entry name" value="WD40_repeat_dom_sf"/>
</dbReference>
<keyword evidence="3" id="KW-0677">Repeat</keyword>
<dbReference type="InterPro" id="IPR019775">
    <property type="entry name" value="WD40_repeat_CS"/>
</dbReference>
<evidence type="ECO:0000313" key="9">
    <source>
        <dbReference type="Proteomes" id="UP000593567"/>
    </source>
</evidence>
<dbReference type="PROSITE" id="PS50294">
    <property type="entry name" value="WD_REPEATS_REGION"/>
    <property type="match status" value="1"/>
</dbReference>
<dbReference type="Proteomes" id="UP000593567">
    <property type="component" value="Unassembled WGS sequence"/>
</dbReference>
<dbReference type="InterPro" id="IPR051242">
    <property type="entry name" value="WD-EF-hand_domain"/>
</dbReference>
<dbReference type="GO" id="GO:0005509">
    <property type="term" value="F:calcium ion binding"/>
    <property type="evidence" value="ECO:0007669"/>
    <property type="project" value="InterPro"/>
</dbReference>
<dbReference type="SUPFAM" id="SSF47473">
    <property type="entry name" value="EF-hand"/>
    <property type="match status" value="1"/>
</dbReference>
<gene>
    <name evidence="8" type="ORF">EB796_000462</name>
</gene>
<protein>
    <recommendedName>
        <fullName evidence="1">WD repeat-containing protein on Y chromosome</fullName>
    </recommendedName>
</protein>